<dbReference type="Pfam" id="PF20127">
    <property type="entry name" value="DUF6517"/>
    <property type="match status" value="1"/>
</dbReference>
<dbReference type="Proteomes" id="UP001595921">
    <property type="component" value="Unassembled WGS sequence"/>
</dbReference>
<dbReference type="InterPro" id="IPR045396">
    <property type="entry name" value="DUF6517"/>
</dbReference>
<evidence type="ECO:0000313" key="2">
    <source>
        <dbReference type="Proteomes" id="UP001595921"/>
    </source>
</evidence>
<sequence>MTHTPTVATDRLDGWRLVERSEDTPFDVRFLRVVSHTAVYEDAALRETLSERAGLDGQWRFFLTSRLRLLPSPPGSAALSRLVAGRATDAFERRLQERGFERVARADARPFRRGDGTEARLTRFAARCPVAGLDLDVEAWLAVWDGDADGEFLVAGGAYPRRVVSSESTVAAEVESQFDPGRFKRELFDLVRAVE</sequence>
<evidence type="ECO:0000313" key="1">
    <source>
        <dbReference type="EMBL" id="MFC4356404.1"/>
    </source>
</evidence>
<proteinExistence type="predicted"/>
<gene>
    <name evidence="1" type="ORF">ACFO0N_00405</name>
</gene>
<dbReference type="EMBL" id="JBHSDS010000001">
    <property type="protein sequence ID" value="MFC4356404.1"/>
    <property type="molecule type" value="Genomic_DNA"/>
</dbReference>
<dbReference type="RefSeq" id="WP_267624759.1">
    <property type="nucleotide sequence ID" value="NZ_JAODIW010000010.1"/>
</dbReference>
<dbReference type="AlphaFoldDB" id="A0ABD5P7D4"/>
<comment type="caution">
    <text evidence="1">The sequence shown here is derived from an EMBL/GenBank/DDBJ whole genome shotgun (WGS) entry which is preliminary data.</text>
</comment>
<name>A0ABD5P7D4_9EURY</name>
<organism evidence="1 2">
    <name type="scientific">Halobium salinum</name>
    <dbReference type="NCBI Taxonomy" id="1364940"/>
    <lineage>
        <taxon>Archaea</taxon>
        <taxon>Methanobacteriati</taxon>
        <taxon>Methanobacteriota</taxon>
        <taxon>Stenosarchaea group</taxon>
        <taxon>Halobacteria</taxon>
        <taxon>Halobacteriales</taxon>
        <taxon>Haloferacaceae</taxon>
        <taxon>Halobium</taxon>
    </lineage>
</organism>
<protein>
    <submittedName>
        <fullName evidence="1">Uncharacterized protein</fullName>
    </submittedName>
</protein>
<reference evidence="1 2" key="1">
    <citation type="journal article" date="2019" name="Int. J. Syst. Evol. Microbiol.">
        <title>The Global Catalogue of Microorganisms (GCM) 10K type strain sequencing project: providing services to taxonomists for standard genome sequencing and annotation.</title>
        <authorList>
            <consortium name="The Broad Institute Genomics Platform"/>
            <consortium name="The Broad Institute Genome Sequencing Center for Infectious Disease"/>
            <person name="Wu L."/>
            <person name="Ma J."/>
        </authorList>
    </citation>
    <scope>NUCLEOTIDE SEQUENCE [LARGE SCALE GENOMIC DNA]</scope>
    <source>
        <strain evidence="1 2">CGMCC 1.12553</strain>
    </source>
</reference>
<keyword evidence="2" id="KW-1185">Reference proteome</keyword>
<accession>A0ABD5P7D4</accession>